<dbReference type="AlphaFoldDB" id="A0A5C6MHJ8"/>
<dbReference type="SUPFAM" id="SSF56672">
    <property type="entry name" value="DNA/RNA polymerases"/>
    <property type="match status" value="1"/>
</dbReference>
<feature type="non-terminal residue" evidence="5">
    <location>
        <position position="1041"/>
    </location>
</feature>
<dbReference type="Pfam" id="PF22938">
    <property type="entry name" value="Integrase_p58_C"/>
    <property type="match status" value="1"/>
</dbReference>
<dbReference type="Pfam" id="PF00665">
    <property type="entry name" value="rve"/>
    <property type="match status" value="1"/>
</dbReference>
<comment type="similarity">
    <text evidence="1">Belongs to the beta type-B retroviral polymerase family. HERV class-II K(HML-2) pol subfamily.</text>
</comment>
<feature type="domain" description="Integrase catalytic" evidence="4">
    <location>
        <begin position="474"/>
        <end position="632"/>
    </location>
</feature>
<accession>A0A5C6MHJ8</accession>
<dbReference type="PANTHER" id="PTHR37984">
    <property type="entry name" value="PROTEIN CBG26694"/>
    <property type="match status" value="1"/>
</dbReference>
<dbReference type="EMBL" id="RHFK02000419">
    <property type="protein sequence ID" value="TWW54068.1"/>
    <property type="molecule type" value="Genomic_DNA"/>
</dbReference>
<dbReference type="Gene3D" id="3.30.70.270">
    <property type="match status" value="1"/>
</dbReference>
<dbReference type="InterPro" id="IPR000477">
    <property type="entry name" value="RT_dom"/>
</dbReference>
<dbReference type="InterPro" id="IPR043128">
    <property type="entry name" value="Rev_trsase/Diguanyl_cyclase"/>
</dbReference>
<protein>
    <recommendedName>
        <fullName evidence="2">ribonuclease H</fullName>
        <ecNumber evidence="2">3.1.26.4</ecNumber>
    </recommendedName>
</protein>
<dbReference type="InterPro" id="IPR001584">
    <property type="entry name" value="Integrase_cat-core"/>
</dbReference>
<dbReference type="InterPro" id="IPR050951">
    <property type="entry name" value="Retrovirus_Pol_polyprotein"/>
</dbReference>
<organism evidence="5 6">
    <name type="scientific">Takifugu flavidus</name>
    <name type="common">sansaifugu</name>
    <dbReference type="NCBI Taxonomy" id="433684"/>
    <lineage>
        <taxon>Eukaryota</taxon>
        <taxon>Metazoa</taxon>
        <taxon>Chordata</taxon>
        <taxon>Craniata</taxon>
        <taxon>Vertebrata</taxon>
        <taxon>Euteleostomi</taxon>
        <taxon>Actinopterygii</taxon>
        <taxon>Neopterygii</taxon>
        <taxon>Teleostei</taxon>
        <taxon>Neoteleostei</taxon>
        <taxon>Acanthomorphata</taxon>
        <taxon>Eupercaria</taxon>
        <taxon>Tetraodontiformes</taxon>
        <taxon>Tetradontoidea</taxon>
        <taxon>Tetraodontidae</taxon>
        <taxon>Takifugu</taxon>
    </lineage>
</organism>
<feature type="region of interest" description="Disordered" evidence="3">
    <location>
        <begin position="141"/>
        <end position="160"/>
    </location>
</feature>
<dbReference type="InterPro" id="IPR043502">
    <property type="entry name" value="DNA/RNA_pol_sf"/>
</dbReference>
<comment type="caution">
    <text evidence="5">The sequence shown here is derived from an EMBL/GenBank/DDBJ whole genome shotgun (WGS) entry which is preliminary data.</text>
</comment>
<keyword evidence="6" id="KW-1185">Reference proteome</keyword>
<reference evidence="5 6" key="1">
    <citation type="submission" date="2019-04" db="EMBL/GenBank/DDBJ databases">
        <title>Chromosome genome assembly for Takifugu flavidus.</title>
        <authorList>
            <person name="Xiao S."/>
        </authorList>
    </citation>
    <scope>NUCLEOTIDE SEQUENCE [LARGE SCALE GENOMIC DNA]</scope>
    <source>
        <strain evidence="5">HTHZ2018</strain>
        <tissue evidence="5">Muscle</tissue>
    </source>
</reference>
<dbReference type="Gene3D" id="3.10.10.10">
    <property type="entry name" value="HIV Type 1 Reverse Transcriptase, subunit A, domain 1"/>
    <property type="match status" value="1"/>
</dbReference>
<gene>
    <name evidence="5" type="ORF">D4764_0267560</name>
</gene>
<dbReference type="EC" id="3.1.26.4" evidence="2"/>
<evidence type="ECO:0000256" key="2">
    <source>
        <dbReference type="ARBA" id="ARBA00012180"/>
    </source>
</evidence>
<proteinExistence type="inferred from homology"/>
<dbReference type="Gene3D" id="3.30.420.10">
    <property type="entry name" value="Ribonuclease H-like superfamily/Ribonuclease H"/>
    <property type="match status" value="1"/>
</dbReference>
<dbReference type="GO" id="GO:0003676">
    <property type="term" value="F:nucleic acid binding"/>
    <property type="evidence" value="ECO:0007669"/>
    <property type="project" value="InterPro"/>
</dbReference>
<dbReference type="PROSITE" id="PS50994">
    <property type="entry name" value="INTEGRASE"/>
    <property type="match status" value="1"/>
</dbReference>
<evidence type="ECO:0000256" key="3">
    <source>
        <dbReference type="SAM" id="MobiDB-lite"/>
    </source>
</evidence>
<name>A0A5C6MHJ8_9TELE</name>
<dbReference type="FunFam" id="3.30.420.10:FF:000032">
    <property type="entry name" value="Retrovirus-related Pol polyprotein from transposon 297-like Protein"/>
    <property type="match status" value="1"/>
</dbReference>
<dbReference type="CDD" id="cd01647">
    <property type="entry name" value="RT_LTR"/>
    <property type="match status" value="1"/>
</dbReference>
<feature type="non-terminal residue" evidence="5">
    <location>
        <position position="1"/>
    </location>
</feature>
<dbReference type="InterPro" id="IPR012337">
    <property type="entry name" value="RNaseH-like_sf"/>
</dbReference>
<evidence type="ECO:0000313" key="5">
    <source>
        <dbReference type="EMBL" id="TWW54068.1"/>
    </source>
</evidence>
<evidence type="ECO:0000256" key="1">
    <source>
        <dbReference type="ARBA" id="ARBA00010879"/>
    </source>
</evidence>
<dbReference type="GO" id="GO:0015074">
    <property type="term" value="P:DNA integration"/>
    <property type="evidence" value="ECO:0007669"/>
    <property type="project" value="InterPro"/>
</dbReference>
<sequence length="1041" mass="115744">CLKKAKTGRILEEHRGLTIYKELCPWDEKLKGFMAKHGLRGVRVPYARNSSSEFYLDGAHHPPVYARVSPNLIQTRHYHQEEPEPKRRFQLKEPDYSITLENLEQRYRVLSTKNRYRSVIEIGRGEKIGDQRSGISGAIQRLRTGGTPKGSAGDEEDRHHLWTPGGEFVEGRWDEPSLGSSLSAKLKVRLTRLQLEAQEKESVRKAEYDLCLQISASRATSAEPSLPPLEKVRGPPLSQPGTLHLATLVLKFGEWGWLTCSRHCTESIFSALSLSGWFEVAVLPDLPVPGVDFLLCNDIAGGQVSPTPIVVDVPVVINASSENQESPEVFPACAVTRAQAKEYGEDLADVFFFTDRPTSSEATESQIGHQHAASLSTKAMELPATREEFIKAQQNDETLQNCLSSVLGVEQEKGQKVVYFMDRGLLVRCWRQDASGDGDWSTAYQVMVPTAYRPQVTGKPNQVVPPAPLCPIPVMGEPFERVMVDCVGPLPKTKSGNQFLLTIMCASTRFPEAIPLRRVTAPVISKALVKFFTVFGLPTMVQTDQGTNFMSRVFAQVLKSLGIKHITSSPYHPESQGALERFHQTMKTMLKKCCFESQKDWDDAVPFVLFAAREAVQESLGFSPAELVFGHEVRGPLKLLKEQFLLPRGGEGCSIPEYVLRLRERLQRACTLAKSSLASSQKKMKRRYDQKAVPPSFQPGDRVLILSPVPGSALSAKFSGPYVVEKKVNDTNFIIQTPDRRRRNRLCHVNMMKPYYLPGKDGGSDPVSTTSDVGLPVSSVDTSTAITHDIVLTNSRPIKQRAYRVSPLKRECMRKEVDYLLQHGFAVPSSSSWSSPCLLDKKSDGSPRFCTDFRKVNSVTISDAHPLPLIHDCTDEIGPARYVSKLDLLKGYWQVPLTPWASEISAFVTQDSFLQYTVMPFGLCNAPATFHRVVNKVLGDVPHCKVYLDDIVVYSDDWTSHMATLRNVFARLASASLTLNLPKCEFGRGSVLYLGQQVGGGQSGAIQRLRTGGTPKGSAGDEEDRHHLWTPGGEFVEGRWD</sequence>
<dbReference type="Proteomes" id="UP000324091">
    <property type="component" value="Unassembled WGS sequence"/>
</dbReference>
<dbReference type="GO" id="GO:0004523">
    <property type="term" value="F:RNA-DNA hybrid ribonuclease activity"/>
    <property type="evidence" value="ECO:0007669"/>
    <property type="project" value="UniProtKB-EC"/>
</dbReference>
<evidence type="ECO:0000259" key="4">
    <source>
        <dbReference type="PROSITE" id="PS50994"/>
    </source>
</evidence>
<dbReference type="Pfam" id="PF00078">
    <property type="entry name" value="RVT_1"/>
    <property type="match status" value="1"/>
</dbReference>
<dbReference type="PANTHER" id="PTHR37984:SF15">
    <property type="entry name" value="INTEGRASE CATALYTIC DOMAIN-CONTAINING PROTEIN"/>
    <property type="match status" value="1"/>
</dbReference>
<dbReference type="InterPro" id="IPR036397">
    <property type="entry name" value="RNaseH_sf"/>
</dbReference>
<dbReference type="InterPro" id="IPR054465">
    <property type="entry name" value="Integrase_p58-like_C"/>
</dbReference>
<evidence type="ECO:0000313" key="6">
    <source>
        <dbReference type="Proteomes" id="UP000324091"/>
    </source>
</evidence>
<dbReference type="SUPFAM" id="SSF53098">
    <property type="entry name" value="Ribonuclease H-like"/>
    <property type="match status" value="1"/>
</dbReference>
<feature type="region of interest" description="Disordered" evidence="3">
    <location>
        <begin position="1009"/>
        <end position="1028"/>
    </location>
</feature>